<organism evidence="1 2">
    <name type="scientific">Popillia japonica</name>
    <name type="common">Japanese beetle</name>
    <dbReference type="NCBI Taxonomy" id="7064"/>
    <lineage>
        <taxon>Eukaryota</taxon>
        <taxon>Metazoa</taxon>
        <taxon>Ecdysozoa</taxon>
        <taxon>Arthropoda</taxon>
        <taxon>Hexapoda</taxon>
        <taxon>Insecta</taxon>
        <taxon>Pterygota</taxon>
        <taxon>Neoptera</taxon>
        <taxon>Endopterygota</taxon>
        <taxon>Coleoptera</taxon>
        <taxon>Polyphaga</taxon>
        <taxon>Scarabaeiformia</taxon>
        <taxon>Scarabaeidae</taxon>
        <taxon>Rutelinae</taxon>
        <taxon>Popillia</taxon>
    </lineage>
</organism>
<sequence length="106" mass="12432">MEIKGPNRPKPVQVLAYADDEKLRIFERNIMRKMYKPVKTDEGYIEKLMSNEITNKMKGEVLVTVAKAQRVRMATDKVKLRWENLVVKDLRIMGIKGLQQNLQDQE</sequence>
<reference evidence="1 2" key="1">
    <citation type="journal article" date="2024" name="BMC Genomics">
        <title>De novo assembly and annotation of Popillia japonica's genome with initial clues to its potential as an invasive pest.</title>
        <authorList>
            <person name="Cucini C."/>
            <person name="Boschi S."/>
            <person name="Funari R."/>
            <person name="Cardaioli E."/>
            <person name="Iannotti N."/>
            <person name="Marturano G."/>
            <person name="Paoli F."/>
            <person name="Bruttini M."/>
            <person name="Carapelli A."/>
            <person name="Frati F."/>
            <person name="Nardi F."/>
        </authorList>
    </citation>
    <scope>NUCLEOTIDE SEQUENCE [LARGE SCALE GENOMIC DNA]</scope>
    <source>
        <strain evidence="1">DMR45628</strain>
    </source>
</reference>
<dbReference type="Proteomes" id="UP001458880">
    <property type="component" value="Unassembled WGS sequence"/>
</dbReference>
<evidence type="ECO:0000313" key="1">
    <source>
        <dbReference type="EMBL" id="KAK9730196.1"/>
    </source>
</evidence>
<keyword evidence="2" id="KW-1185">Reference proteome</keyword>
<dbReference type="AlphaFoldDB" id="A0AAW1L8A5"/>
<gene>
    <name evidence="1" type="ORF">QE152_g15408</name>
</gene>
<protein>
    <submittedName>
        <fullName evidence="1">Uncharacterized protein</fullName>
    </submittedName>
</protein>
<accession>A0AAW1L8A5</accession>
<proteinExistence type="predicted"/>
<name>A0AAW1L8A5_POPJA</name>
<comment type="caution">
    <text evidence="1">The sequence shown here is derived from an EMBL/GenBank/DDBJ whole genome shotgun (WGS) entry which is preliminary data.</text>
</comment>
<evidence type="ECO:0000313" key="2">
    <source>
        <dbReference type="Proteomes" id="UP001458880"/>
    </source>
</evidence>
<dbReference type="EMBL" id="JASPKY010000151">
    <property type="protein sequence ID" value="KAK9730196.1"/>
    <property type="molecule type" value="Genomic_DNA"/>
</dbReference>